<protein>
    <submittedName>
        <fullName evidence="1">Uncharacterized protein</fullName>
    </submittedName>
</protein>
<proteinExistence type="predicted"/>
<evidence type="ECO:0000313" key="1">
    <source>
        <dbReference type="EnsemblMetazoa" id="AMEC012113-PA"/>
    </source>
</evidence>
<dbReference type="VEuPathDB" id="VectorBase:AMEC012113"/>
<organism evidence="1 2">
    <name type="scientific">Anopheles melas</name>
    <dbReference type="NCBI Taxonomy" id="34690"/>
    <lineage>
        <taxon>Eukaryota</taxon>
        <taxon>Metazoa</taxon>
        <taxon>Ecdysozoa</taxon>
        <taxon>Arthropoda</taxon>
        <taxon>Hexapoda</taxon>
        <taxon>Insecta</taxon>
        <taxon>Pterygota</taxon>
        <taxon>Neoptera</taxon>
        <taxon>Endopterygota</taxon>
        <taxon>Diptera</taxon>
        <taxon>Nematocera</taxon>
        <taxon>Culicoidea</taxon>
        <taxon>Culicidae</taxon>
        <taxon>Anophelinae</taxon>
        <taxon>Anopheles</taxon>
    </lineage>
</organism>
<name>A0A182U1C6_9DIPT</name>
<dbReference type="Proteomes" id="UP000075902">
    <property type="component" value="Unassembled WGS sequence"/>
</dbReference>
<evidence type="ECO:0000313" key="2">
    <source>
        <dbReference type="Proteomes" id="UP000075902"/>
    </source>
</evidence>
<dbReference type="AlphaFoldDB" id="A0A182U1C6"/>
<dbReference type="EnsemblMetazoa" id="AMEC012113-RA">
    <property type="protein sequence ID" value="AMEC012113-PA"/>
    <property type="gene ID" value="AMEC012113"/>
</dbReference>
<reference evidence="2" key="1">
    <citation type="submission" date="2014-01" db="EMBL/GenBank/DDBJ databases">
        <title>The Genome Sequence of Anopheles melas CM1001059_A (V2).</title>
        <authorList>
            <consortium name="The Broad Institute Genomics Platform"/>
            <person name="Neafsey D.E."/>
            <person name="Besansky N."/>
            <person name="Howell P."/>
            <person name="Walton C."/>
            <person name="Young S.K."/>
            <person name="Zeng Q."/>
            <person name="Gargeya S."/>
            <person name="Fitzgerald M."/>
            <person name="Haas B."/>
            <person name="Abouelleil A."/>
            <person name="Allen A.W."/>
            <person name="Alvarado L."/>
            <person name="Arachchi H.M."/>
            <person name="Berlin A.M."/>
            <person name="Chapman S.B."/>
            <person name="Gainer-Dewar J."/>
            <person name="Goldberg J."/>
            <person name="Griggs A."/>
            <person name="Gujja S."/>
            <person name="Hansen M."/>
            <person name="Howarth C."/>
            <person name="Imamovic A."/>
            <person name="Ireland A."/>
            <person name="Larimer J."/>
            <person name="McCowan C."/>
            <person name="Murphy C."/>
            <person name="Pearson M."/>
            <person name="Poon T.W."/>
            <person name="Priest M."/>
            <person name="Roberts A."/>
            <person name="Saif S."/>
            <person name="Shea T."/>
            <person name="Sisk P."/>
            <person name="Sykes S."/>
            <person name="Wortman J."/>
            <person name="Nusbaum C."/>
            <person name="Birren B."/>
        </authorList>
    </citation>
    <scope>NUCLEOTIDE SEQUENCE [LARGE SCALE GENOMIC DNA]</scope>
    <source>
        <strain evidence="2">CM1001059</strain>
    </source>
</reference>
<reference evidence="1" key="2">
    <citation type="submission" date="2020-05" db="UniProtKB">
        <authorList>
            <consortium name="EnsemblMetazoa"/>
        </authorList>
    </citation>
    <scope>IDENTIFICATION</scope>
    <source>
        <strain evidence="1">CM1001059</strain>
    </source>
</reference>
<accession>A0A182U1C6</accession>
<sequence>MATIALRFGRPRDLFIFRSKSRIAFGLPPLGATLAAAATAAADVEAAPCPPLRFPWPASSAGCESVSAHDSLSSFSMFSIVSSGSACGPGLSTLPLPSSWDDWE</sequence>
<keyword evidence="2" id="KW-1185">Reference proteome</keyword>